<sequence>MSERTVLSAPGSAKRTSSPSQHIAELRTARPSISLSPITMPSKPLSDDAMTCLGRLRGRLGTALKGEYISRGLKEAIEQDLDFRMSVSMEPIDEEAFDQLDKRTLADFAFADTLQQVKSIFHGATLCTQFARDKNAWCLSVVWPLNELAIKLLSEDKWRPESV</sequence>
<name>A0A6A5S7T5_9PLEO</name>
<feature type="region of interest" description="Disordered" evidence="1">
    <location>
        <begin position="1"/>
        <end position="22"/>
    </location>
</feature>
<proteinExistence type="predicted"/>
<keyword evidence="3" id="KW-1185">Reference proteome</keyword>
<accession>A0A6A5S7T5</accession>
<reference evidence="2" key="1">
    <citation type="journal article" date="2020" name="Stud. Mycol.">
        <title>101 Dothideomycetes genomes: a test case for predicting lifestyles and emergence of pathogens.</title>
        <authorList>
            <person name="Haridas S."/>
            <person name="Albert R."/>
            <person name="Binder M."/>
            <person name="Bloem J."/>
            <person name="Labutti K."/>
            <person name="Salamov A."/>
            <person name="Andreopoulos B."/>
            <person name="Baker S."/>
            <person name="Barry K."/>
            <person name="Bills G."/>
            <person name="Bluhm B."/>
            <person name="Cannon C."/>
            <person name="Castanera R."/>
            <person name="Culley D."/>
            <person name="Daum C."/>
            <person name="Ezra D."/>
            <person name="Gonzalez J."/>
            <person name="Henrissat B."/>
            <person name="Kuo A."/>
            <person name="Liang C."/>
            <person name="Lipzen A."/>
            <person name="Lutzoni F."/>
            <person name="Magnuson J."/>
            <person name="Mondo S."/>
            <person name="Nolan M."/>
            <person name="Ohm R."/>
            <person name="Pangilinan J."/>
            <person name="Park H.-J."/>
            <person name="Ramirez L."/>
            <person name="Alfaro M."/>
            <person name="Sun H."/>
            <person name="Tritt A."/>
            <person name="Yoshinaga Y."/>
            <person name="Zwiers L.-H."/>
            <person name="Turgeon B."/>
            <person name="Goodwin S."/>
            <person name="Spatafora J."/>
            <person name="Crous P."/>
            <person name="Grigoriev I."/>
        </authorList>
    </citation>
    <scope>NUCLEOTIDE SEQUENCE</scope>
    <source>
        <strain evidence="2">CBS 161.51</strain>
    </source>
</reference>
<evidence type="ECO:0000313" key="3">
    <source>
        <dbReference type="Proteomes" id="UP000800038"/>
    </source>
</evidence>
<dbReference type="EMBL" id="ML976254">
    <property type="protein sequence ID" value="KAF1935584.1"/>
    <property type="molecule type" value="Genomic_DNA"/>
</dbReference>
<dbReference type="Proteomes" id="UP000800038">
    <property type="component" value="Unassembled WGS sequence"/>
</dbReference>
<protein>
    <submittedName>
        <fullName evidence="2">Uncharacterized protein</fullName>
    </submittedName>
</protein>
<evidence type="ECO:0000313" key="2">
    <source>
        <dbReference type="EMBL" id="KAF1935584.1"/>
    </source>
</evidence>
<organism evidence="2 3">
    <name type="scientific">Clathrospora elynae</name>
    <dbReference type="NCBI Taxonomy" id="706981"/>
    <lineage>
        <taxon>Eukaryota</taxon>
        <taxon>Fungi</taxon>
        <taxon>Dikarya</taxon>
        <taxon>Ascomycota</taxon>
        <taxon>Pezizomycotina</taxon>
        <taxon>Dothideomycetes</taxon>
        <taxon>Pleosporomycetidae</taxon>
        <taxon>Pleosporales</taxon>
        <taxon>Diademaceae</taxon>
        <taxon>Clathrospora</taxon>
    </lineage>
</organism>
<dbReference type="AlphaFoldDB" id="A0A6A5S7T5"/>
<gene>
    <name evidence="2" type="ORF">EJ02DRAFT_460257</name>
</gene>
<evidence type="ECO:0000256" key="1">
    <source>
        <dbReference type="SAM" id="MobiDB-lite"/>
    </source>
</evidence>
<dbReference type="OrthoDB" id="4161186at2759"/>